<evidence type="ECO:0000256" key="1">
    <source>
        <dbReference type="ARBA" id="ARBA00022729"/>
    </source>
</evidence>
<reference evidence="5" key="1">
    <citation type="submission" date="2020-08" db="EMBL/GenBank/DDBJ databases">
        <title>Genomic Encyclopedia of Type Strains, Phase IV (KMG-V): Genome sequencing to study the core and pangenomes of soil and plant-associated prokaryotes.</title>
        <authorList>
            <person name="Whitman W."/>
        </authorList>
    </citation>
    <scope>NUCLEOTIDE SEQUENCE [LARGE SCALE GENOMIC DNA]</scope>
    <source>
        <strain evidence="5">M8UP27</strain>
    </source>
</reference>
<accession>A0A7W8IGX7</accession>
<keyword evidence="2" id="KW-0456">Lyase</keyword>
<dbReference type="Pfam" id="PF05426">
    <property type="entry name" value="Alginate_lyase"/>
    <property type="match status" value="1"/>
</dbReference>
<gene>
    <name evidence="5" type="ORF">HDF09_001653</name>
</gene>
<name>A0A7W8IGX7_9BACT</name>
<evidence type="ECO:0000256" key="2">
    <source>
        <dbReference type="ARBA" id="ARBA00023239"/>
    </source>
</evidence>
<feature type="region of interest" description="Disordered" evidence="3">
    <location>
        <begin position="1"/>
        <end position="22"/>
    </location>
</feature>
<protein>
    <recommendedName>
        <fullName evidence="4">Alginate lyase domain-containing protein</fullName>
    </recommendedName>
</protein>
<dbReference type="InterPro" id="IPR008397">
    <property type="entry name" value="Alginate_lyase_dom"/>
</dbReference>
<keyword evidence="6" id="KW-1185">Reference proteome</keyword>
<evidence type="ECO:0000259" key="4">
    <source>
        <dbReference type="Pfam" id="PF05426"/>
    </source>
</evidence>
<dbReference type="InterPro" id="IPR008929">
    <property type="entry name" value="Chondroitin_lyas"/>
</dbReference>
<dbReference type="GO" id="GO:0042597">
    <property type="term" value="C:periplasmic space"/>
    <property type="evidence" value="ECO:0007669"/>
    <property type="project" value="InterPro"/>
</dbReference>
<sequence length="423" mass="47575">MRKTNSPTMIPPPISPSSIFPSSISTSTIDRRRFCKAITITALSSGGVLRGLAAGPTKSDAYRLVAETDRERILKAGALYLTEKPVTITSFRSDRSPGSVHDFFSQADYFWPNPKDPNGPYINRDGQSNPDNFNEHRKAMIALSIQMPALTSAWLLTGERRYGESACNHLRAWFISPVTRMNPNLEFSQGVHGVSTGRSYGIIDTLHLVEVARAASLVAARFLRKEEMTALMSWFRDYLQWMKTSDKGQKERDALNNHAMCWALQAAEFARLIGDGETRSQVHRQYTDTLLPDQLGADGSFPKELARTKPYSYSIFNFDVMASLCQSLKGVGQDLPTFKLSDGRGLCKAAEFLYPYLKDKSTWPYPKDVEHFDSLPVRSPGLLFAGLACEKAEYVSLWKTEDPDPIDREIIRNYPVRQPLLWV</sequence>
<dbReference type="Proteomes" id="UP000568106">
    <property type="component" value="Unassembled WGS sequence"/>
</dbReference>
<evidence type="ECO:0000256" key="3">
    <source>
        <dbReference type="SAM" id="MobiDB-lite"/>
    </source>
</evidence>
<dbReference type="SUPFAM" id="SSF48230">
    <property type="entry name" value="Chondroitin AC/alginate lyase"/>
    <property type="match status" value="1"/>
</dbReference>
<evidence type="ECO:0000313" key="5">
    <source>
        <dbReference type="EMBL" id="MBB5316984.1"/>
    </source>
</evidence>
<feature type="domain" description="Alginate lyase" evidence="4">
    <location>
        <begin position="92"/>
        <end position="363"/>
    </location>
</feature>
<keyword evidence="1" id="KW-0732">Signal</keyword>
<dbReference type="Gene3D" id="1.50.10.100">
    <property type="entry name" value="Chondroitin AC/alginate lyase"/>
    <property type="match status" value="1"/>
</dbReference>
<organism evidence="5 6">
    <name type="scientific">Tunturiibacter empetritectus</name>
    <dbReference type="NCBI Taxonomy" id="3069691"/>
    <lineage>
        <taxon>Bacteria</taxon>
        <taxon>Pseudomonadati</taxon>
        <taxon>Acidobacteriota</taxon>
        <taxon>Terriglobia</taxon>
        <taxon>Terriglobales</taxon>
        <taxon>Acidobacteriaceae</taxon>
        <taxon>Tunturiibacter</taxon>
    </lineage>
</organism>
<dbReference type="EMBL" id="JACHDY010000002">
    <property type="protein sequence ID" value="MBB5316984.1"/>
    <property type="molecule type" value="Genomic_DNA"/>
</dbReference>
<dbReference type="AlphaFoldDB" id="A0A7W8IGX7"/>
<dbReference type="GO" id="GO:0016829">
    <property type="term" value="F:lyase activity"/>
    <property type="evidence" value="ECO:0007669"/>
    <property type="project" value="UniProtKB-KW"/>
</dbReference>
<evidence type="ECO:0000313" key="6">
    <source>
        <dbReference type="Proteomes" id="UP000568106"/>
    </source>
</evidence>
<proteinExistence type="predicted"/>
<comment type="caution">
    <text evidence="5">The sequence shown here is derived from an EMBL/GenBank/DDBJ whole genome shotgun (WGS) entry which is preliminary data.</text>
</comment>